<reference evidence="2 3" key="1">
    <citation type="submission" date="2020-08" db="EMBL/GenBank/DDBJ databases">
        <title>Sequencing the genomes of 1000 actinobacteria strains.</title>
        <authorList>
            <person name="Klenk H.-P."/>
        </authorList>
    </citation>
    <scope>NUCLEOTIDE SEQUENCE [LARGE SCALE GENOMIC DNA]</scope>
    <source>
        <strain evidence="2 3">DSM 45084</strain>
    </source>
</reference>
<dbReference type="AlphaFoldDB" id="A0A7W7WX57"/>
<keyword evidence="1" id="KW-1133">Transmembrane helix</keyword>
<proteinExistence type="predicted"/>
<accession>A0A7W7WX57</accession>
<dbReference type="Proteomes" id="UP000542674">
    <property type="component" value="Unassembled WGS sequence"/>
</dbReference>
<dbReference type="RefSeq" id="WP_184671029.1">
    <property type="nucleotide sequence ID" value="NZ_BAABAI010000022.1"/>
</dbReference>
<keyword evidence="3" id="KW-1185">Reference proteome</keyword>
<name>A0A7W7WX57_9PSEU</name>
<evidence type="ECO:0000313" key="2">
    <source>
        <dbReference type="EMBL" id="MBB4966781.1"/>
    </source>
</evidence>
<organism evidence="2 3">
    <name type="scientific">Saccharothrix violaceirubra</name>
    <dbReference type="NCBI Taxonomy" id="413306"/>
    <lineage>
        <taxon>Bacteria</taxon>
        <taxon>Bacillati</taxon>
        <taxon>Actinomycetota</taxon>
        <taxon>Actinomycetes</taxon>
        <taxon>Pseudonocardiales</taxon>
        <taxon>Pseudonocardiaceae</taxon>
        <taxon>Saccharothrix</taxon>
    </lineage>
</organism>
<comment type="caution">
    <text evidence="2">The sequence shown here is derived from an EMBL/GenBank/DDBJ whole genome shotgun (WGS) entry which is preliminary data.</text>
</comment>
<evidence type="ECO:0000256" key="1">
    <source>
        <dbReference type="SAM" id="Phobius"/>
    </source>
</evidence>
<keyword evidence="1" id="KW-0812">Transmembrane</keyword>
<protein>
    <submittedName>
        <fullName evidence="2">Putative membrane protein YfcA</fullName>
    </submittedName>
</protein>
<sequence length="64" mass="6724">MSAIAMLAGGILSVLLRNLVDGRRTDTPHWRSTGALVLGSLTGAAVGGSIADRCRATMKRKEDQ</sequence>
<evidence type="ECO:0000313" key="3">
    <source>
        <dbReference type="Proteomes" id="UP000542674"/>
    </source>
</evidence>
<feature type="transmembrane region" description="Helical" evidence="1">
    <location>
        <begin position="32"/>
        <end position="51"/>
    </location>
</feature>
<gene>
    <name evidence="2" type="ORF">F4559_004140</name>
</gene>
<keyword evidence="1" id="KW-0472">Membrane</keyword>
<dbReference type="EMBL" id="JACHJS010000001">
    <property type="protein sequence ID" value="MBB4966781.1"/>
    <property type="molecule type" value="Genomic_DNA"/>
</dbReference>